<dbReference type="PROSITE" id="PS50887">
    <property type="entry name" value="GGDEF"/>
    <property type="match status" value="1"/>
</dbReference>
<dbReference type="PATRIC" id="fig|1397108.4.peg.937"/>
<accession>A0A0N9ZGF7</accession>
<dbReference type="STRING" id="1397108.IMCC12053_910"/>
<dbReference type="SMART" id="SM00267">
    <property type="entry name" value="GGDEF"/>
    <property type="match status" value="1"/>
</dbReference>
<dbReference type="Proteomes" id="UP000064920">
    <property type="component" value="Chromosome"/>
</dbReference>
<dbReference type="Pfam" id="PF00990">
    <property type="entry name" value="GGDEF"/>
    <property type="match status" value="1"/>
</dbReference>
<dbReference type="Gene3D" id="3.30.70.270">
    <property type="match status" value="1"/>
</dbReference>
<proteinExistence type="predicted"/>
<dbReference type="InterPro" id="IPR000160">
    <property type="entry name" value="GGDEF_dom"/>
</dbReference>
<dbReference type="EMBL" id="CP012023">
    <property type="protein sequence ID" value="ALI54858.1"/>
    <property type="molecule type" value="Genomic_DNA"/>
</dbReference>
<evidence type="ECO:0000313" key="1">
    <source>
        <dbReference type="EMBL" id="ALI54858.1"/>
    </source>
</evidence>
<keyword evidence="2" id="KW-1185">Reference proteome</keyword>
<dbReference type="InterPro" id="IPR052163">
    <property type="entry name" value="DGC-Regulatory_Protein"/>
</dbReference>
<dbReference type="RefSeq" id="WP_205623926.1">
    <property type="nucleotide sequence ID" value="NZ_CP012023.1"/>
</dbReference>
<organism evidence="1 2">
    <name type="scientific">Celeribacter marinus</name>
    <dbReference type="NCBI Taxonomy" id="1397108"/>
    <lineage>
        <taxon>Bacteria</taxon>
        <taxon>Pseudomonadati</taxon>
        <taxon>Pseudomonadota</taxon>
        <taxon>Alphaproteobacteria</taxon>
        <taxon>Rhodobacterales</taxon>
        <taxon>Roseobacteraceae</taxon>
        <taxon>Celeribacter</taxon>
    </lineage>
</organism>
<dbReference type="CDD" id="cd01949">
    <property type="entry name" value="GGDEF"/>
    <property type="match status" value="1"/>
</dbReference>
<evidence type="ECO:0000313" key="2">
    <source>
        <dbReference type="Proteomes" id="UP000064920"/>
    </source>
</evidence>
<name>A0A0N9ZGF7_9RHOB</name>
<sequence>MMQGARTAQRAHAAHWGQAANALMPMNLVFDDAGTIVHVGPTLQKLRPHIDMVGTHIHDLFAIRDNGRGDEGSVFPLDTKLYLTLKSSPATVLKGIAIKIPGADVYLLNLSFGMSIVEAVRTHGLSDADFAHTDMVIEMLYLVEAKSAVLEEIKQLNARLQGAKSHAEEQAQTDALTGLKNRRAMDHVVARLLGGRVPFSLMHLDLDYFKRVNDTHGHAAGDAVLERVADILREETRDDDMVARVGGDEFVLVFSRMVDSARLLRTAHRIIARLEEPIDHNGLRCAISGSIGITTSALSQCGTPQAMIHDADLALYAAKHAGRATAIVFDPARHAHNAPSVRTDEA</sequence>
<dbReference type="PANTHER" id="PTHR46663">
    <property type="entry name" value="DIGUANYLATE CYCLASE DGCT-RELATED"/>
    <property type="match status" value="1"/>
</dbReference>
<dbReference type="KEGG" id="cmar:IMCC12053_910"/>
<dbReference type="SUPFAM" id="SSF55073">
    <property type="entry name" value="Nucleotide cyclase"/>
    <property type="match status" value="1"/>
</dbReference>
<gene>
    <name evidence="1" type="ORF">IMCC12053_910</name>
</gene>
<reference evidence="1 2" key="1">
    <citation type="submission" date="2015-05" db="EMBL/GenBank/DDBJ databases">
        <authorList>
            <person name="Wang D.B."/>
            <person name="Wang M."/>
        </authorList>
    </citation>
    <scope>NUCLEOTIDE SEQUENCE [LARGE SCALE GENOMIC DNA]</scope>
    <source>
        <strain evidence="1 2">IMCC 12053</strain>
    </source>
</reference>
<dbReference type="PANTHER" id="PTHR46663:SF2">
    <property type="entry name" value="GGDEF DOMAIN-CONTAINING PROTEIN"/>
    <property type="match status" value="1"/>
</dbReference>
<dbReference type="InterPro" id="IPR029787">
    <property type="entry name" value="Nucleotide_cyclase"/>
</dbReference>
<dbReference type="AlphaFoldDB" id="A0A0N9ZGF7"/>
<dbReference type="NCBIfam" id="TIGR00254">
    <property type="entry name" value="GGDEF"/>
    <property type="match status" value="1"/>
</dbReference>
<protein>
    <submittedName>
        <fullName evidence="1">Sensory box/GGDEF family protein</fullName>
    </submittedName>
</protein>
<dbReference type="InterPro" id="IPR043128">
    <property type="entry name" value="Rev_trsase/Diguanyl_cyclase"/>
</dbReference>